<keyword evidence="4" id="KW-1003">Cell membrane</keyword>
<evidence type="ECO:0000256" key="13">
    <source>
        <dbReference type="SAM" id="Phobius"/>
    </source>
</evidence>
<feature type="transmembrane region" description="Helical" evidence="13">
    <location>
        <begin position="405"/>
        <end position="424"/>
    </location>
</feature>
<comment type="catalytic activity">
    <reaction evidence="10">
        <text>L-lysine(in) = L-lysine(out)</text>
        <dbReference type="Rhea" id="RHEA:70935"/>
        <dbReference type="ChEBI" id="CHEBI:32551"/>
    </reaction>
</comment>
<evidence type="ECO:0000256" key="4">
    <source>
        <dbReference type="ARBA" id="ARBA00022475"/>
    </source>
</evidence>
<evidence type="ECO:0000256" key="8">
    <source>
        <dbReference type="ARBA" id="ARBA00023136"/>
    </source>
</evidence>
<keyword evidence="3" id="KW-0813">Transport</keyword>
<dbReference type="EMBL" id="JAIWYP010000005">
    <property type="protein sequence ID" value="KAH3827361.1"/>
    <property type="molecule type" value="Genomic_DNA"/>
</dbReference>
<evidence type="ECO:0000256" key="2">
    <source>
        <dbReference type="ARBA" id="ARBA00008572"/>
    </source>
</evidence>
<evidence type="ECO:0000256" key="12">
    <source>
        <dbReference type="ARBA" id="ARBA00034450"/>
    </source>
</evidence>
<dbReference type="InterPro" id="IPR004755">
    <property type="entry name" value="Cat_AA_permease"/>
</dbReference>
<dbReference type="Pfam" id="PF13906">
    <property type="entry name" value="AA_permease_C"/>
    <property type="match status" value="1"/>
</dbReference>
<evidence type="ECO:0000256" key="9">
    <source>
        <dbReference type="ARBA" id="ARBA00023180"/>
    </source>
</evidence>
<keyword evidence="7 13" id="KW-1133">Transmembrane helix</keyword>
<evidence type="ECO:0000256" key="3">
    <source>
        <dbReference type="ARBA" id="ARBA00022448"/>
    </source>
</evidence>
<dbReference type="GO" id="GO:0061459">
    <property type="term" value="F:L-arginine transmembrane transporter activity"/>
    <property type="evidence" value="ECO:0007669"/>
    <property type="project" value="TreeGrafter"/>
</dbReference>
<name>A0A9D4JX82_DREPO</name>
<feature type="transmembrane region" description="Helical" evidence="13">
    <location>
        <begin position="96"/>
        <end position="115"/>
    </location>
</feature>
<dbReference type="Proteomes" id="UP000828390">
    <property type="component" value="Unassembled WGS sequence"/>
</dbReference>
<evidence type="ECO:0000256" key="1">
    <source>
        <dbReference type="ARBA" id="ARBA00004651"/>
    </source>
</evidence>
<dbReference type="InterPro" id="IPR002293">
    <property type="entry name" value="AA/rel_permease1"/>
</dbReference>
<proteinExistence type="inferred from homology"/>
<evidence type="ECO:0000313" key="16">
    <source>
        <dbReference type="Proteomes" id="UP000828390"/>
    </source>
</evidence>
<comment type="caution">
    <text evidence="15">The sequence shown here is derived from an EMBL/GenBank/DDBJ whole genome shotgun (WGS) entry which is preliminary data.</text>
</comment>
<evidence type="ECO:0000256" key="11">
    <source>
        <dbReference type="ARBA" id="ARBA00034423"/>
    </source>
</evidence>
<evidence type="ECO:0000259" key="14">
    <source>
        <dbReference type="Pfam" id="PF13906"/>
    </source>
</evidence>
<evidence type="ECO:0000256" key="7">
    <source>
        <dbReference type="ARBA" id="ARBA00022989"/>
    </source>
</evidence>
<feature type="transmembrane region" description="Helical" evidence="13">
    <location>
        <begin position="356"/>
        <end position="384"/>
    </location>
</feature>
<feature type="transmembrane region" description="Helical" evidence="13">
    <location>
        <begin position="604"/>
        <end position="625"/>
    </location>
</feature>
<dbReference type="NCBIfam" id="TIGR00906">
    <property type="entry name" value="2A0303"/>
    <property type="match status" value="1"/>
</dbReference>
<dbReference type="FunFam" id="1.20.1740.10:FF:000050">
    <property type="entry name" value="MGC157082 protein"/>
    <property type="match status" value="1"/>
</dbReference>
<evidence type="ECO:0000256" key="10">
    <source>
        <dbReference type="ARBA" id="ARBA00034422"/>
    </source>
</evidence>
<reference evidence="15" key="2">
    <citation type="submission" date="2020-11" db="EMBL/GenBank/DDBJ databases">
        <authorList>
            <person name="McCartney M.A."/>
            <person name="Auch B."/>
            <person name="Kono T."/>
            <person name="Mallez S."/>
            <person name="Becker A."/>
            <person name="Gohl D.M."/>
            <person name="Silverstein K.A.T."/>
            <person name="Koren S."/>
            <person name="Bechman K.B."/>
            <person name="Herman A."/>
            <person name="Abrahante J.E."/>
            <person name="Garbe J."/>
        </authorList>
    </citation>
    <scope>NUCLEOTIDE SEQUENCE</scope>
    <source>
        <strain evidence="15">Duluth1</strain>
        <tissue evidence="15">Whole animal</tissue>
    </source>
</reference>
<dbReference type="PANTHER" id="PTHR43243">
    <property type="entry name" value="INNER MEMBRANE TRANSPORTER YGJI-RELATED"/>
    <property type="match status" value="1"/>
</dbReference>
<dbReference type="Gene3D" id="1.20.1740.10">
    <property type="entry name" value="Amino acid/polyamine transporter I"/>
    <property type="match status" value="2"/>
</dbReference>
<dbReference type="AlphaFoldDB" id="A0A9D4JX82"/>
<dbReference type="InterPro" id="IPR029485">
    <property type="entry name" value="CAT_C"/>
</dbReference>
<feature type="transmembrane region" description="Helical" evidence="13">
    <location>
        <begin position="579"/>
        <end position="598"/>
    </location>
</feature>
<dbReference type="GO" id="GO:0097638">
    <property type="term" value="P:L-arginine import across plasma membrane"/>
    <property type="evidence" value="ECO:0007669"/>
    <property type="project" value="TreeGrafter"/>
</dbReference>
<gene>
    <name evidence="15" type="ORF">DPMN_129297</name>
</gene>
<protein>
    <recommendedName>
        <fullName evidence="14">Cationic amino acid transporter C-terminal domain-containing protein</fullName>
    </recommendedName>
</protein>
<comment type="subcellular location">
    <subcellularLocation>
        <location evidence="1">Cell membrane</location>
        <topology evidence="1">Multi-pass membrane protein</topology>
    </subcellularLocation>
</comment>
<keyword evidence="8 13" id="KW-0472">Membrane</keyword>
<keyword evidence="6" id="KW-0029">Amino-acid transport</keyword>
<dbReference type="FunFam" id="1.20.1740.10:FF:000024">
    <property type="entry name" value="High affinity cationic amino acid transporter 1"/>
    <property type="match status" value="1"/>
</dbReference>
<comment type="catalytic activity">
    <reaction evidence="11">
        <text>L-arginine(in) = L-arginine(out)</text>
        <dbReference type="Rhea" id="RHEA:32143"/>
        <dbReference type="ChEBI" id="CHEBI:32682"/>
    </reaction>
</comment>
<keyword evidence="16" id="KW-1185">Reference proteome</keyword>
<dbReference type="Pfam" id="PF13520">
    <property type="entry name" value="AA_permease_2"/>
    <property type="match status" value="1"/>
</dbReference>
<feature type="transmembrane region" description="Helical" evidence="13">
    <location>
        <begin position="548"/>
        <end position="567"/>
    </location>
</feature>
<feature type="transmembrane region" description="Helical" evidence="13">
    <location>
        <begin position="195"/>
        <end position="212"/>
    </location>
</feature>
<dbReference type="GO" id="GO:0005886">
    <property type="term" value="C:plasma membrane"/>
    <property type="evidence" value="ECO:0007669"/>
    <property type="project" value="UniProtKB-SubCell"/>
</dbReference>
<reference evidence="15" key="1">
    <citation type="journal article" date="2019" name="bioRxiv">
        <title>The Genome of the Zebra Mussel, Dreissena polymorpha: A Resource for Invasive Species Research.</title>
        <authorList>
            <person name="McCartney M.A."/>
            <person name="Auch B."/>
            <person name="Kono T."/>
            <person name="Mallez S."/>
            <person name="Zhang Y."/>
            <person name="Obille A."/>
            <person name="Becker A."/>
            <person name="Abrahante J.E."/>
            <person name="Garbe J."/>
            <person name="Badalamenti J.P."/>
            <person name="Herman A."/>
            <person name="Mangelson H."/>
            <person name="Liachko I."/>
            <person name="Sullivan S."/>
            <person name="Sone E.D."/>
            <person name="Koren S."/>
            <person name="Silverstein K.A.T."/>
            <person name="Beckman K.B."/>
            <person name="Gohl D.M."/>
        </authorList>
    </citation>
    <scope>NUCLEOTIDE SEQUENCE</scope>
    <source>
        <strain evidence="15">Duluth1</strain>
        <tissue evidence="15">Whole animal</tissue>
    </source>
</reference>
<feature type="transmembrane region" description="Helical" evidence="13">
    <location>
        <begin position="307"/>
        <end position="336"/>
    </location>
</feature>
<dbReference type="GO" id="GO:0000064">
    <property type="term" value="F:L-ornithine transmembrane transporter activity"/>
    <property type="evidence" value="ECO:0007669"/>
    <property type="project" value="TreeGrafter"/>
</dbReference>
<comment type="similarity">
    <text evidence="2">Belongs to the amino acid-polyamine-organocation (APC) superfamily. Cationic amino acid transporter (CAT) (TC 2.A.3.3) family.</text>
</comment>
<evidence type="ECO:0000256" key="6">
    <source>
        <dbReference type="ARBA" id="ARBA00022970"/>
    </source>
</evidence>
<feature type="transmembrane region" description="Helical" evidence="13">
    <location>
        <begin position="127"/>
        <end position="148"/>
    </location>
</feature>
<dbReference type="PANTHER" id="PTHR43243:SF105">
    <property type="entry name" value="CATIONIC AMINO ACID TRANSPORTER C-TERMINAL DOMAIN-CONTAINING PROTEIN"/>
    <property type="match status" value="1"/>
</dbReference>
<keyword evidence="9" id="KW-0325">Glycoprotein</keyword>
<feature type="transmembrane region" description="Helical" evidence="13">
    <location>
        <begin position="514"/>
        <end position="536"/>
    </location>
</feature>
<evidence type="ECO:0000313" key="15">
    <source>
        <dbReference type="EMBL" id="KAH3827361.1"/>
    </source>
</evidence>
<feature type="transmembrane region" description="Helical" evidence="13">
    <location>
        <begin position="261"/>
        <end position="286"/>
    </location>
</feature>
<feature type="domain" description="Cationic amino acid transporter C-terminal" evidence="14">
    <location>
        <begin position="577"/>
        <end position="627"/>
    </location>
</feature>
<evidence type="ECO:0000256" key="5">
    <source>
        <dbReference type="ARBA" id="ARBA00022692"/>
    </source>
</evidence>
<feature type="transmembrane region" description="Helical" evidence="13">
    <location>
        <begin position="430"/>
        <end position="449"/>
    </location>
</feature>
<dbReference type="GO" id="GO:0015189">
    <property type="term" value="F:L-lysine transmembrane transporter activity"/>
    <property type="evidence" value="ECO:0007669"/>
    <property type="project" value="TreeGrafter"/>
</dbReference>
<feature type="transmembrane region" description="Helical" evidence="13">
    <location>
        <begin position="221"/>
        <end position="241"/>
    </location>
</feature>
<sequence length="715" mass="77841">MTSRDKLGWVADNAKKVVDDYCFQNQNTVKERSNFMDFLHKLTRRKFISADTVESTQLARCLNTFDLTALGIGSTLGAGIYVVAGQVAKQTAGPSVVLSFLIAALASILAGLCYAEFGARVPRTGSAYVYSYVTIGELMAFVIGWNLILEYVIGTASVARAWSSYFDSLVHNSIQNFFKENMPMSVGGLSPYPDFFALAITLFLTVILAVGVKESTRFNNIFTGVNILVVAYVIICGSFKADTANWNIDPKKETGYNSTAIGTGGFMPFGFSGMFSGAATCFYAFVGFDAIATTGEEVMNPQKAIPISIVISLLACFAAYSGISIVITLMCPYFLLDGDAPLPAVFDRVGWNVARYIIAVGAICGLSTSLLGAMFPLPRVIYAISSDGLMFKALAKVSEKFKTPLLATAISGVFAGVMAMLFDLQELVDMMSIGTLLAYTLVAVSVLVLRYKVHNIGETTQSYSQYSQLPTDETDSNLGKKRSDRQKLLPETPSMLSTVFNFRNKDPTAVTEKVAAYCVAIFCFFSIGFAVFLRFIEDQLSAGDGGAIAGAVIFTLIMVVLLVSLVCQPQNKSKLSFKVPWLPFLPGISIFVNIFLMMRLPEATWIRFAVWMVIGFLIYFSYGIWHSSADTQTSYLDLTILDASQASDRFLIYFLYGIRHSVEGLPHPATAENVHVFSVNGHAKFDEKQLAVNVNVVGGHVASTSREGEDSSHPA</sequence>
<accession>A0A9D4JX82</accession>
<comment type="catalytic activity">
    <reaction evidence="12">
        <text>L-ornithine(in) = L-ornithine(out)</text>
        <dbReference type="Rhea" id="RHEA:71199"/>
        <dbReference type="ChEBI" id="CHEBI:46911"/>
    </reaction>
</comment>
<organism evidence="15 16">
    <name type="scientific">Dreissena polymorpha</name>
    <name type="common">Zebra mussel</name>
    <name type="synonym">Mytilus polymorpha</name>
    <dbReference type="NCBI Taxonomy" id="45954"/>
    <lineage>
        <taxon>Eukaryota</taxon>
        <taxon>Metazoa</taxon>
        <taxon>Spiralia</taxon>
        <taxon>Lophotrochozoa</taxon>
        <taxon>Mollusca</taxon>
        <taxon>Bivalvia</taxon>
        <taxon>Autobranchia</taxon>
        <taxon>Heteroconchia</taxon>
        <taxon>Euheterodonta</taxon>
        <taxon>Imparidentia</taxon>
        <taxon>Neoheterodontei</taxon>
        <taxon>Myida</taxon>
        <taxon>Dreissenoidea</taxon>
        <taxon>Dreissenidae</taxon>
        <taxon>Dreissena</taxon>
    </lineage>
</organism>
<keyword evidence="5 13" id="KW-0812">Transmembrane</keyword>
<feature type="transmembrane region" description="Helical" evidence="13">
    <location>
        <begin position="65"/>
        <end position="84"/>
    </location>
</feature>